<feature type="compositionally biased region" description="Basic and acidic residues" evidence="1">
    <location>
        <begin position="243"/>
        <end position="258"/>
    </location>
</feature>
<dbReference type="EMBL" id="BK015360">
    <property type="protein sequence ID" value="DAE03201.1"/>
    <property type="molecule type" value="Genomic_DNA"/>
</dbReference>
<reference evidence="2" key="1">
    <citation type="journal article" date="2021" name="Proc. Natl. Acad. Sci. U.S.A.">
        <title>A Catalog of Tens of Thousands of Viruses from Human Metagenomes Reveals Hidden Associations with Chronic Diseases.</title>
        <authorList>
            <person name="Tisza M.J."/>
            <person name="Buck C.B."/>
        </authorList>
    </citation>
    <scope>NUCLEOTIDE SEQUENCE</scope>
    <source>
        <strain evidence="2">Ct2kB26</strain>
    </source>
</reference>
<evidence type="ECO:0000256" key="1">
    <source>
        <dbReference type="SAM" id="MobiDB-lite"/>
    </source>
</evidence>
<proteinExistence type="predicted"/>
<dbReference type="Pfam" id="PF13730">
    <property type="entry name" value="HTH_36"/>
    <property type="match status" value="1"/>
</dbReference>
<organism evidence="2">
    <name type="scientific">Siphoviridae sp. ct2kB26</name>
    <dbReference type="NCBI Taxonomy" id="2825317"/>
    <lineage>
        <taxon>Viruses</taxon>
        <taxon>Duplodnaviria</taxon>
        <taxon>Heunggongvirae</taxon>
        <taxon>Uroviricota</taxon>
        <taxon>Caudoviricetes</taxon>
    </lineage>
</organism>
<protein>
    <submittedName>
        <fullName evidence="2">Replisome organizer protein</fullName>
    </submittedName>
</protein>
<feature type="region of interest" description="Disordered" evidence="1">
    <location>
        <begin position="236"/>
        <end position="258"/>
    </location>
</feature>
<accession>A0A8S5P9Y7</accession>
<sequence>MAENLERPAYWAVIPADVRYDDNIPANAKLLYGEITALCNNEGYCWASNEYFAQLFGWATKSVTRLVSALRDAGHIEVEMAPCGGGTERRIYAGVAVGGVRKIAEGVSAKLWRGSPQNCGVYNMLNNTENNTPLTPQGGKTRKKVEWEPERFEGLWKFYPVIRKADGTSTSKGDKSDARRAWNALRPSPELIDTMGVWLKAKLKYDEQYARGYGVKTVSVWLNGIRRNGGVLEMPEVPQETQPRPDSRVVERAGDYEI</sequence>
<evidence type="ECO:0000313" key="2">
    <source>
        <dbReference type="EMBL" id="DAE03201.1"/>
    </source>
</evidence>
<name>A0A8S5P9Y7_9CAUD</name>